<dbReference type="SUPFAM" id="SSF56219">
    <property type="entry name" value="DNase I-like"/>
    <property type="match status" value="1"/>
</dbReference>
<reference evidence="3 4" key="1">
    <citation type="submission" date="2017-03" db="EMBL/GenBank/DDBJ databases">
        <title>Widespread Adenine N6-methylation of Active Genes in Fungi.</title>
        <authorList>
            <consortium name="DOE Joint Genome Institute"/>
            <person name="Mondo S.J."/>
            <person name="Dannebaum R.O."/>
            <person name="Kuo R.C."/>
            <person name="Louie K.B."/>
            <person name="Bewick A.J."/>
            <person name="Labutti K."/>
            <person name="Haridas S."/>
            <person name="Kuo A."/>
            <person name="Salamov A."/>
            <person name="Ahrendt S.R."/>
            <person name="Lau R."/>
            <person name="Bowen B.P."/>
            <person name="Lipzen A."/>
            <person name="Sullivan W."/>
            <person name="Andreopoulos W.B."/>
            <person name="Clum A."/>
            <person name="Lindquist E."/>
            <person name="Daum C."/>
            <person name="Northen T.R."/>
            <person name="Ramamoorthy G."/>
            <person name="Schmitz R.J."/>
            <person name="Gryganskyi A."/>
            <person name="Culley D."/>
            <person name="Magnuson J."/>
            <person name="James T.Y."/>
            <person name="O'Malley M.A."/>
            <person name="Stajich J.E."/>
            <person name="Spatafora J.W."/>
            <person name="Visel A."/>
            <person name="Grigoriev I.V."/>
        </authorList>
    </citation>
    <scope>NUCLEOTIDE SEQUENCE [LARGE SCALE GENOMIC DNA]</scope>
    <source>
        <strain evidence="3 4">NRRL Y-17943</strain>
    </source>
</reference>
<dbReference type="RefSeq" id="XP_021870835.1">
    <property type="nucleotide sequence ID" value="XM_022015964.1"/>
</dbReference>
<dbReference type="EMBL" id="NBSH01000007">
    <property type="protein sequence ID" value="ORX36766.1"/>
    <property type="molecule type" value="Genomic_DNA"/>
</dbReference>
<evidence type="ECO:0000313" key="3">
    <source>
        <dbReference type="EMBL" id="ORX36766.1"/>
    </source>
</evidence>
<dbReference type="OrthoDB" id="62798at2759"/>
<dbReference type="Pfam" id="PF22669">
    <property type="entry name" value="Exo_endo_phos2"/>
    <property type="match status" value="1"/>
</dbReference>
<evidence type="ECO:0000259" key="2">
    <source>
        <dbReference type="SMART" id="SM00128"/>
    </source>
</evidence>
<dbReference type="GO" id="GO:0004527">
    <property type="term" value="F:exonuclease activity"/>
    <property type="evidence" value="ECO:0007669"/>
    <property type="project" value="UniProtKB-KW"/>
</dbReference>
<keyword evidence="3" id="KW-0255">Endonuclease</keyword>
<organism evidence="3 4">
    <name type="scientific">Kockovaella imperatae</name>
    <dbReference type="NCBI Taxonomy" id="4999"/>
    <lineage>
        <taxon>Eukaryota</taxon>
        <taxon>Fungi</taxon>
        <taxon>Dikarya</taxon>
        <taxon>Basidiomycota</taxon>
        <taxon>Agaricomycotina</taxon>
        <taxon>Tremellomycetes</taxon>
        <taxon>Tremellales</taxon>
        <taxon>Cuniculitremaceae</taxon>
        <taxon>Kockovaella</taxon>
    </lineage>
</organism>
<dbReference type="Gene3D" id="3.60.10.10">
    <property type="entry name" value="Endonuclease/exonuclease/phosphatase"/>
    <property type="match status" value="1"/>
</dbReference>
<keyword evidence="3" id="KW-0269">Exonuclease</keyword>
<dbReference type="PANTHER" id="PTHR11200">
    <property type="entry name" value="INOSITOL 5-PHOSPHATASE"/>
    <property type="match status" value="1"/>
</dbReference>
<dbReference type="InterPro" id="IPR000300">
    <property type="entry name" value="IPPc"/>
</dbReference>
<dbReference type="Proteomes" id="UP000193218">
    <property type="component" value="Unassembled WGS sequence"/>
</dbReference>
<keyword evidence="3" id="KW-0378">Hydrolase</keyword>
<sequence>MAPLTIFLTTWNTGLQGSKAQEQDLTSWLLPVLHRTANDPELPKGAVPDIYAIAVQELLPVHLALAGLSGTVLLALTDRIVSLLSAHAKSLSGSQETYRLVSRVAHGGNALWVFARESTTRGRIGKPLTSTLGLYWFGLSNKGAVGVRVPVQRSDKGQWENLTFVCAHLEAFDHNVPRRNSQYRHILTSLVFQGSDPLVKPAQVFETSHLFVMGDLNYRLTHLPGGAYPDEEGEGVQAEKERAKLVEVDTLKREQKMGRAFGGLREGDLTKFIPTYKRIVGKVNGFSRKRIPGYTDRILFASHDDTPSSSSTVIKHFGSTPQTTLSDHKPVHAVLELPEPSHSAASPHLAPILSQPPPPHPHWPLATPHEQRIVQKIIGQILDKLIGWPWCILVLLGFGNTRAGMGVGAFAAMIWGVWWSGSWVR</sequence>
<keyword evidence="4" id="KW-1185">Reference proteome</keyword>
<dbReference type="GO" id="GO:0046856">
    <property type="term" value="P:phosphatidylinositol dephosphorylation"/>
    <property type="evidence" value="ECO:0007669"/>
    <property type="project" value="InterPro"/>
</dbReference>
<keyword evidence="1" id="KW-1133">Transmembrane helix</keyword>
<keyword evidence="1" id="KW-0812">Transmembrane</keyword>
<dbReference type="InterPro" id="IPR046985">
    <property type="entry name" value="IP5"/>
</dbReference>
<dbReference type="InterPro" id="IPR036691">
    <property type="entry name" value="Endo/exonu/phosph_ase_sf"/>
</dbReference>
<evidence type="ECO:0000256" key="1">
    <source>
        <dbReference type="SAM" id="Phobius"/>
    </source>
</evidence>
<dbReference type="STRING" id="4999.A0A1Y1UGZ0"/>
<comment type="caution">
    <text evidence="3">The sequence shown here is derived from an EMBL/GenBank/DDBJ whole genome shotgun (WGS) entry which is preliminary data.</text>
</comment>
<feature type="domain" description="Inositol polyphosphate-related phosphatase" evidence="2">
    <location>
        <begin position="2"/>
        <end position="343"/>
    </location>
</feature>
<keyword evidence="3" id="KW-0540">Nuclease</keyword>
<feature type="transmembrane region" description="Helical" evidence="1">
    <location>
        <begin position="405"/>
        <end position="424"/>
    </location>
</feature>
<dbReference type="GeneID" id="33557773"/>
<dbReference type="GO" id="GO:0004439">
    <property type="term" value="F:phosphatidylinositol-4,5-bisphosphate 5-phosphatase activity"/>
    <property type="evidence" value="ECO:0007669"/>
    <property type="project" value="TreeGrafter"/>
</dbReference>
<evidence type="ECO:0000313" key="4">
    <source>
        <dbReference type="Proteomes" id="UP000193218"/>
    </source>
</evidence>
<dbReference type="SMART" id="SM00128">
    <property type="entry name" value="IPPc"/>
    <property type="match status" value="1"/>
</dbReference>
<keyword evidence="1" id="KW-0472">Membrane</keyword>
<dbReference type="InParanoid" id="A0A1Y1UGZ0"/>
<dbReference type="PANTHER" id="PTHR11200:SF286">
    <property type="entry name" value="5-PHOSPHATASE, PUTATIVE (AFU_ORTHOLOGUE AFUA_5G07600)-RELATED"/>
    <property type="match status" value="1"/>
</dbReference>
<proteinExistence type="predicted"/>
<dbReference type="GO" id="GO:0004519">
    <property type="term" value="F:endonuclease activity"/>
    <property type="evidence" value="ECO:0007669"/>
    <property type="project" value="UniProtKB-KW"/>
</dbReference>
<dbReference type="AlphaFoldDB" id="A0A1Y1UGZ0"/>
<gene>
    <name evidence="3" type="ORF">BD324DRAFT_627099</name>
</gene>
<accession>A0A1Y1UGZ0</accession>
<protein>
    <submittedName>
        <fullName evidence="3">Endonuclease/exonuclease/phosphatase</fullName>
    </submittedName>
</protein>
<name>A0A1Y1UGZ0_9TREE</name>